<sequence length="161" mass="17541">MNVACTTSGRGTLKIVTGGSATWTQYQLNYTASTTSRMIMFGFHIVNSNTYYLDSVSIVDRNAPSIELLMNPSFESSTTILIDWTQWCTTGCSTSSWIVSGSNCHLGVGNCFQDSCIPSSGIDFLTQSFTASVGDKYTISFWIRLVGPGPTPLNKLYVDIV</sequence>
<dbReference type="EMBL" id="CAJOBI010326992">
    <property type="protein sequence ID" value="CAF5193218.1"/>
    <property type="molecule type" value="Genomic_DNA"/>
</dbReference>
<dbReference type="AlphaFoldDB" id="A0A8S3I6N6"/>
<dbReference type="Proteomes" id="UP000676336">
    <property type="component" value="Unassembled WGS sequence"/>
</dbReference>
<gene>
    <name evidence="1" type="ORF">SMN809_LOCUS73015</name>
</gene>
<name>A0A8S3I6N6_9BILA</name>
<comment type="caution">
    <text evidence="1">The sequence shown here is derived from an EMBL/GenBank/DDBJ whole genome shotgun (WGS) entry which is preliminary data.</text>
</comment>
<dbReference type="Gene3D" id="2.60.120.260">
    <property type="entry name" value="Galactose-binding domain-like"/>
    <property type="match status" value="1"/>
</dbReference>
<organism evidence="1 2">
    <name type="scientific">Rotaria magnacalcarata</name>
    <dbReference type="NCBI Taxonomy" id="392030"/>
    <lineage>
        <taxon>Eukaryota</taxon>
        <taxon>Metazoa</taxon>
        <taxon>Spiralia</taxon>
        <taxon>Gnathifera</taxon>
        <taxon>Rotifera</taxon>
        <taxon>Eurotatoria</taxon>
        <taxon>Bdelloidea</taxon>
        <taxon>Philodinida</taxon>
        <taxon>Philodinidae</taxon>
        <taxon>Rotaria</taxon>
    </lineage>
</organism>
<evidence type="ECO:0000313" key="2">
    <source>
        <dbReference type="Proteomes" id="UP000676336"/>
    </source>
</evidence>
<proteinExistence type="predicted"/>
<evidence type="ECO:0000313" key="1">
    <source>
        <dbReference type="EMBL" id="CAF5193218.1"/>
    </source>
</evidence>
<protein>
    <submittedName>
        <fullName evidence="1">Uncharacterized protein</fullName>
    </submittedName>
</protein>
<reference evidence="1" key="1">
    <citation type="submission" date="2021-02" db="EMBL/GenBank/DDBJ databases">
        <authorList>
            <person name="Nowell W R."/>
        </authorList>
    </citation>
    <scope>NUCLEOTIDE SEQUENCE</scope>
</reference>
<accession>A0A8S3I6N6</accession>